<dbReference type="AlphaFoldDB" id="A0A540VB98"/>
<dbReference type="FunFam" id="3.40.50.300:FF:000221">
    <property type="entry name" value="Multidrug ABC transporter ATP-binding protein"/>
    <property type="match status" value="1"/>
</dbReference>
<dbReference type="PROSITE" id="PS00211">
    <property type="entry name" value="ABC_TRANSPORTER_1"/>
    <property type="match status" value="1"/>
</dbReference>
<evidence type="ECO:0000256" key="4">
    <source>
        <dbReference type="ARBA" id="ARBA00022692"/>
    </source>
</evidence>
<dbReference type="SUPFAM" id="SSF52540">
    <property type="entry name" value="P-loop containing nucleoside triphosphate hydrolases"/>
    <property type="match status" value="1"/>
</dbReference>
<dbReference type="InterPro" id="IPR011527">
    <property type="entry name" value="ABC1_TM_dom"/>
</dbReference>
<evidence type="ECO:0000256" key="9">
    <source>
        <dbReference type="SAM" id="MobiDB-lite"/>
    </source>
</evidence>
<comment type="caution">
    <text evidence="13">The sequence shown here is derived from an EMBL/GenBank/DDBJ whole genome shotgun (WGS) entry which is preliminary data.</text>
</comment>
<dbReference type="SMART" id="SM00382">
    <property type="entry name" value="AAA"/>
    <property type="match status" value="1"/>
</dbReference>
<comment type="subcellular location">
    <subcellularLocation>
        <location evidence="1">Cell membrane</location>
        <topology evidence="1">Multi-pass membrane protein</topology>
    </subcellularLocation>
</comment>
<dbReference type="InterPro" id="IPR003593">
    <property type="entry name" value="AAA+_ATPase"/>
</dbReference>
<dbReference type="PROSITE" id="PS50929">
    <property type="entry name" value="ABC_TM1F"/>
    <property type="match status" value="1"/>
</dbReference>
<feature type="domain" description="ABC transmembrane type-1" evidence="12">
    <location>
        <begin position="19"/>
        <end position="193"/>
    </location>
</feature>
<feature type="domain" description="ABC transporter" evidence="11">
    <location>
        <begin position="228"/>
        <end position="469"/>
    </location>
</feature>
<evidence type="ECO:0000256" key="2">
    <source>
        <dbReference type="ARBA" id="ARBA00022448"/>
    </source>
</evidence>
<sequence>EYHDTLYQASSRASSKSLEILGQLGSLLQNGVTLVTILFILVPYGLWIPLVLLLSTLPALYVVVKHNRKYHDWWERRTMAQRRARYLDMLLTYEFSAPEVRAFDLGDFLADSYRRIRRKLRGERIALIKKQSLATVGAGLFALAAMGAVMVIMVIRALRGQATIGDLGMFYQAFREGQGLMRTLLSNAGKLYTNAMFLEHLFRFLELEPQIGDPEDPRPAMPAPQDEIVFEDVSFRYPGAEPYVLKDFNLRIGAGQVVAIVGENGAGKTTLSKLLARLYDPAEGRILIDGVDIREYRLSDLREQMTMMFQQPMRYQEPVRQNIRVGDVHRELKQEEVEAAARKAMIHDYISSLRHGYDTQLGKWFKGGTELSGGQWQRVALARAYYRKAPIVILDEPTSAMDSWAESQWLQGFGQLVSEGRTGFIITHRFTTAMHADQIYVMHDGEIIEQGTHDELVDQGGRYADSWRAQVEQGWRTKPADTPDVTPRGPDTPGDGAPFVPTERS</sequence>
<dbReference type="Gene3D" id="1.20.1560.10">
    <property type="entry name" value="ABC transporter type 1, transmembrane domain"/>
    <property type="match status" value="1"/>
</dbReference>
<evidence type="ECO:0000313" key="14">
    <source>
        <dbReference type="Proteomes" id="UP000315400"/>
    </source>
</evidence>
<name>A0A540VB98_9GAMM</name>
<proteinExistence type="predicted"/>
<dbReference type="SUPFAM" id="SSF90123">
    <property type="entry name" value="ABC transporter transmembrane region"/>
    <property type="match status" value="1"/>
</dbReference>
<dbReference type="InterPro" id="IPR036640">
    <property type="entry name" value="ABC1_TM_sf"/>
</dbReference>
<dbReference type="PANTHER" id="PTHR24221">
    <property type="entry name" value="ATP-BINDING CASSETTE SUB-FAMILY B"/>
    <property type="match status" value="1"/>
</dbReference>
<evidence type="ECO:0000256" key="8">
    <source>
        <dbReference type="ARBA" id="ARBA00023136"/>
    </source>
</evidence>
<dbReference type="GO" id="GO:0005524">
    <property type="term" value="F:ATP binding"/>
    <property type="evidence" value="ECO:0007669"/>
    <property type="project" value="UniProtKB-KW"/>
</dbReference>
<keyword evidence="8 10" id="KW-0472">Membrane</keyword>
<evidence type="ECO:0000259" key="12">
    <source>
        <dbReference type="PROSITE" id="PS50929"/>
    </source>
</evidence>
<dbReference type="InterPro" id="IPR027417">
    <property type="entry name" value="P-loop_NTPase"/>
</dbReference>
<feature type="transmembrane region" description="Helical" evidence="10">
    <location>
        <begin position="133"/>
        <end position="155"/>
    </location>
</feature>
<dbReference type="Gene3D" id="3.40.50.300">
    <property type="entry name" value="P-loop containing nucleotide triphosphate hydrolases"/>
    <property type="match status" value="1"/>
</dbReference>
<dbReference type="InterPro" id="IPR017871">
    <property type="entry name" value="ABC_transporter-like_CS"/>
</dbReference>
<dbReference type="Proteomes" id="UP000315400">
    <property type="component" value="Unassembled WGS sequence"/>
</dbReference>
<evidence type="ECO:0000256" key="7">
    <source>
        <dbReference type="ARBA" id="ARBA00022989"/>
    </source>
</evidence>
<evidence type="ECO:0000256" key="1">
    <source>
        <dbReference type="ARBA" id="ARBA00004651"/>
    </source>
</evidence>
<keyword evidence="5" id="KW-0547">Nucleotide-binding</keyword>
<keyword evidence="2" id="KW-0813">Transport</keyword>
<feature type="region of interest" description="Disordered" evidence="9">
    <location>
        <begin position="472"/>
        <end position="505"/>
    </location>
</feature>
<evidence type="ECO:0000313" key="13">
    <source>
        <dbReference type="EMBL" id="TQE94037.1"/>
    </source>
</evidence>
<dbReference type="GO" id="GO:0140359">
    <property type="term" value="F:ABC-type transporter activity"/>
    <property type="evidence" value="ECO:0007669"/>
    <property type="project" value="InterPro"/>
</dbReference>
<dbReference type="PROSITE" id="PS50893">
    <property type="entry name" value="ABC_TRANSPORTER_2"/>
    <property type="match status" value="1"/>
</dbReference>
<organism evidence="13 14">
    <name type="scientific">Spiribacter salinus</name>
    <dbReference type="NCBI Taxonomy" id="1335746"/>
    <lineage>
        <taxon>Bacteria</taxon>
        <taxon>Pseudomonadati</taxon>
        <taxon>Pseudomonadota</taxon>
        <taxon>Gammaproteobacteria</taxon>
        <taxon>Chromatiales</taxon>
        <taxon>Ectothiorhodospiraceae</taxon>
        <taxon>Spiribacter</taxon>
    </lineage>
</organism>
<keyword evidence="7 10" id="KW-1133">Transmembrane helix</keyword>
<gene>
    <name evidence="13" type="ORF">FKY71_17850</name>
</gene>
<feature type="transmembrane region" description="Helical" evidence="10">
    <location>
        <begin position="20"/>
        <end position="40"/>
    </location>
</feature>
<protein>
    <submittedName>
        <fullName evidence="13">ABC transporter ATP-binding protein</fullName>
    </submittedName>
</protein>
<feature type="transmembrane region" description="Helical" evidence="10">
    <location>
        <begin position="46"/>
        <end position="64"/>
    </location>
</feature>
<dbReference type="GO" id="GO:0005886">
    <property type="term" value="C:plasma membrane"/>
    <property type="evidence" value="ECO:0007669"/>
    <property type="project" value="UniProtKB-SubCell"/>
</dbReference>
<evidence type="ECO:0000259" key="11">
    <source>
        <dbReference type="PROSITE" id="PS50893"/>
    </source>
</evidence>
<keyword evidence="3" id="KW-1003">Cell membrane</keyword>
<evidence type="ECO:0000256" key="6">
    <source>
        <dbReference type="ARBA" id="ARBA00022840"/>
    </source>
</evidence>
<dbReference type="GO" id="GO:0016887">
    <property type="term" value="F:ATP hydrolysis activity"/>
    <property type="evidence" value="ECO:0007669"/>
    <property type="project" value="InterPro"/>
</dbReference>
<dbReference type="Pfam" id="PF00005">
    <property type="entry name" value="ABC_tran"/>
    <property type="match status" value="1"/>
</dbReference>
<dbReference type="InterPro" id="IPR039421">
    <property type="entry name" value="Type_1_exporter"/>
</dbReference>
<accession>A0A540VB98</accession>
<dbReference type="PANTHER" id="PTHR24221:SF646">
    <property type="entry name" value="HAEMOLYSIN SECRETION ATP-BINDING PROTEIN"/>
    <property type="match status" value="1"/>
</dbReference>
<dbReference type="EMBL" id="VIFK01000439">
    <property type="protein sequence ID" value="TQE94037.1"/>
    <property type="molecule type" value="Genomic_DNA"/>
</dbReference>
<feature type="non-terminal residue" evidence="13">
    <location>
        <position position="1"/>
    </location>
</feature>
<evidence type="ECO:0000256" key="5">
    <source>
        <dbReference type="ARBA" id="ARBA00022741"/>
    </source>
</evidence>
<evidence type="ECO:0000256" key="10">
    <source>
        <dbReference type="SAM" id="Phobius"/>
    </source>
</evidence>
<reference evidence="13 14" key="1">
    <citation type="submission" date="2019-06" db="EMBL/GenBank/DDBJ databases">
        <title>Metagenome assembled Genome of Spiribacter salinus SL48-SHIP from the microbial mat of Salt Lake 48 (Novosibirsk region, Russia).</title>
        <authorList>
            <person name="Shipova A."/>
            <person name="Rozanov A.S."/>
            <person name="Bryanskaya A.V."/>
            <person name="Peltek S.E."/>
        </authorList>
    </citation>
    <scope>NUCLEOTIDE SEQUENCE [LARGE SCALE GENOMIC DNA]</scope>
    <source>
        <strain evidence="13">SL48-SHIP-2</strain>
    </source>
</reference>
<keyword evidence="6 13" id="KW-0067">ATP-binding</keyword>
<evidence type="ECO:0000256" key="3">
    <source>
        <dbReference type="ARBA" id="ARBA00022475"/>
    </source>
</evidence>
<dbReference type="InterPro" id="IPR003439">
    <property type="entry name" value="ABC_transporter-like_ATP-bd"/>
</dbReference>
<keyword evidence="4 10" id="KW-0812">Transmembrane</keyword>
<dbReference type="GO" id="GO:0034040">
    <property type="term" value="F:ATPase-coupled lipid transmembrane transporter activity"/>
    <property type="evidence" value="ECO:0007669"/>
    <property type="project" value="TreeGrafter"/>
</dbReference>